<dbReference type="AlphaFoldDB" id="A0A7G9S288"/>
<dbReference type="Proteomes" id="UP000515934">
    <property type="component" value="Chromosome"/>
</dbReference>
<dbReference type="EMBL" id="CP060716">
    <property type="protein sequence ID" value="QNN61963.1"/>
    <property type="molecule type" value="Genomic_DNA"/>
</dbReference>
<name>A0A7G9S288_9MICO</name>
<dbReference type="RefSeq" id="WP_187554434.1">
    <property type="nucleotide sequence ID" value="NZ_CP060716.1"/>
</dbReference>
<evidence type="ECO:0000313" key="1">
    <source>
        <dbReference type="EMBL" id="QNN61963.1"/>
    </source>
</evidence>
<evidence type="ECO:0000313" key="2">
    <source>
        <dbReference type="Proteomes" id="UP000515934"/>
    </source>
</evidence>
<dbReference type="NCBIfam" id="NF005679">
    <property type="entry name" value="PRK07475.1"/>
    <property type="match status" value="1"/>
</dbReference>
<gene>
    <name evidence="1" type="ORF">H9L06_06440</name>
</gene>
<keyword evidence="2" id="KW-1185">Reference proteome</keyword>
<sequence>MMRYVANTGIHPAGIPIGVIMMNAKVPYPPGSPNNARTFEYPVTHETIAEANYESLIYAPAFDKLRDQFIEAGHRLVERGVKAVVGSCGFMVLFQRELAEALPVPVYSSSLIQLPLISQTISPAKQVGILTFSAESLTSRHMEIATAGLPLRYVIHGLSHRPAFRAAVAEESGSFEFEEMEADLVAEALEMQKQNPDLGAILLECTDLPPYAPAIRKATGLPVHDVMTLIDWAHRAAEPRVYPHMT</sequence>
<organism evidence="1 2">
    <name type="scientific">Leucobacter denitrificans</name>
    <dbReference type="NCBI Taxonomy" id="683042"/>
    <lineage>
        <taxon>Bacteria</taxon>
        <taxon>Bacillati</taxon>
        <taxon>Actinomycetota</taxon>
        <taxon>Actinomycetes</taxon>
        <taxon>Micrococcales</taxon>
        <taxon>Microbacteriaceae</taxon>
        <taxon>Leucobacter</taxon>
    </lineage>
</organism>
<proteinExistence type="predicted"/>
<accession>A0A7G9S288</accession>
<reference evidence="1 2" key="1">
    <citation type="submission" date="2020-08" db="EMBL/GenBank/DDBJ databases">
        <title>Genome sequence of Leucobacter denitrificans KACC 14055T.</title>
        <authorList>
            <person name="Hyun D.-W."/>
            <person name="Bae J.-W."/>
        </authorList>
    </citation>
    <scope>NUCLEOTIDE SEQUENCE [LARGE SCALE GENOMIC DNA]</scope>
    <source>
        <strain evidence="1 2">KACC 14055</strain>
    </source>
</reference>
<protein>
    <submittedName>
        <fullName evidence="1">Aspartate/glutamate racemase family protein</fullName>
    </submittedName>
</protein>
<dbReference type="KEGG" id="ldn:H9L06_06440"/>